<protein>
    <submittedName>
        <fullName evidence="2">Uncharacterized protein</fullName>
    </submittedName>
</protein>
<keyword evidence="1" id="KW-1133">Transmembrane helix</keyword>
<sequence length="273" mass="30352">MPRRSRRKKGSADGLRGLLLTFLGLLLIGAFVGGYWWVQHTRPVLDAETNCPLSGPTAVHAILFDRSDPITDQQAQRIRQTIDRYKQDASFGSRFDIYTFEGDTTHVLKPKLVICTLGKPDAANPWIENPEQIRKSYETKFAAVLDQVVEDLLRASRQNSSPIIESLRAASITSFGAFDAGRLPLRLTMVSDMVQHTALSSHFQAEPNFPALSHSNLWPTLQPQLKGAEVNILYLLRPTAVRGKVSIQNRGHQAFWEQLVAGSGGRLIAVEPL</sequence>
<dbReference type="EMBL" id="CP088156">
    <property type="protein sequence ID" value="UFZ03137.1"/>
    <property type="molecule type" value="Genomic_DNA"/>
</dbReference>
<dbReference type="RefSeq" id="WP_231319161.1">
    <property type="nucleotide sequence ID" value="NZ_CP088156.1"/>
</dbReference>
<gene>
    <name evidence="2" type="ORF">LQG66_28435</name>
</gene>
<organism evidence="2 3">
    <name type="scientific">Bradyrhizobium ontarionense</name>
    <dbReference type="NCBI Taxonomy" id="2898149"/>
    <lineage>
        <taxon>Bacteria</taxon>
        <taxon>Pseudomonadati</taxon>
        <taxon>Pseudomonadota</taxon>
        <taxon>Alphaproteobacteria</taxon>
        <taxon>Hyphomicrobiales</taxon>
        <taxon>Nitrobacteraceae</taxon>
        <taxon>Bradyrhizobium</taxon>
    </lineage>
</organism>
<keyword evidence="3" id="KW-1185">Reference proteome</keyword>
<evidence type="ECO:0000313" key="2">
    <source>
        <dbReference type="EMBL" id="UFZ03137.1"/>
    </source>
</evidence>
<accession>A0ABY3R7W3</accession>
<dbReference type="Proteomes" id="UP001431010">
    <property type="component" value="Chromosome"/>
</dbReference>
<reference evidence="2" key="1">
    <citation type="journal article" date="2024" name="Antonie Van Leeuwenhoek">
        <title>Bradyrhizobium ontarionense sp. nov., a novel bacterial symbiont isolated from Aeschynomene indica (Indian jointvetch), harbours photosynthesis, nitrogen fixation and nitrous oxide (N2O) reductase genes.</title>
        <authorList>
            <person name="Bromfield E.S.P."/>
            <person name="Cloutier S."/>
        </authorList>
    </citation>
    <scope>NUCLEOTIDE SEQUENCE</scope>
    <source>
        <strain evidence="2">A19</strain>
    </source>
</reference>
<keyword evidence="1" id="KW-0812">Transmembrane</keyword>
<evidence type="ECO:0000313" key="3">
    <source>
        <dbReference type="Proteomes" id="UP001431010"/>
    </source>
</evidence>
<feature type="transmembrane region" description="Helical" evidence="1">
    <location>
        <begin position="20"/>
        <end position="38"/>
    </location>
</feature>
<keyword evidence="1" id="KW-0472">Membrane</keyword>
<name>A0ABY3R7W3_9BRAD</name>
<evidence type="ECO:0000256" key="1">
    <source>
        <dbReference type="SAM" id="Phobius"/>
    </source>
</evidence>
<proteinExistence type="predicted"/>